<gene>
    <name evidence="1" type="ORF">KUTeg_013046</name>
</gene>
<dbReference type="Pfam" id="PF08641">
    <property type="entry name" value="Mis14"/>
    <property type="match status" value="1"/>
</dbReference>
<sequence length="159" mass="18627">MRKSKRECLKMADAIDCQQQKLKTCKIECRSKRAVCNIVETIGGRALSVIKDFKELKEDEQERVKQRFKEIYETAVYQNVLIDGQNLCDLKNHDADETTEYEPIDLEKKKYINDTMVGKLDDAIVRTAQKRKHYPIKYKNKLKKLSNKTVSHLVSIKLF</sequence>
<dbReference type="InterPro" id="IPR013950">
    <property type="entry name" value="Mis14/Nsl1"/>
</dbReference>
<protein>
    <submittedName>
        <fullName evidence="1">Uncharacterized protein</fullName>
    </submittedName>
</protein>
<dbReference type="Proteomes" id="UP001217089">
    <property type="component" value="Unassembled WGS sequence"/>
</dbReference>
<dbReference type="PANTHER" id="PTHR31749">
    <property type="entry name" value="KINETOCHORE-ASSOCIATED PROTEIN NSL1 HOMOLOG"/>
    <property type="match status" value="1"/>
</dbReference>
<name>A0ABQ9EX29_TEGGR</name>
<comment type="caution">
    <text evidence="1">The sequence shown here is derived from an EMBL/GenBank/DDBJ whole genome shotgun (WGS) entry which is preliminary data.</text>
</comment>
<keyword evidence="2" id="KW-1185">Reference proteome</keyword>
<reference evidence="1 2" key="1">
    <citation type="submission" date="2022-12" db="EMBL/GenBank/DDBJ databases">
        <title>Chromosome-level genome of Tegillarca granosa.</title>
        <authorList>
            <person name="Kim J."/>
        </authorList>
    </citation>
    <scope>NUCLEOTIDE SEQUENCE [LARGE SCALE GENOMIC DNA]</scope>
    <source>
        <strain evidence="1">Teg-2019</strain>
        <tissue evidence="1">Adductor muscle</tissue>
    </source>
</reference>
<dbReference type="EMBL" id="JARBDR010000657">
    <property type="protein sequence ID" value="KAJ8308172.1"/>
    <property type="molecule type" value="Genomic_DNA"/>
</dbReference>
<evidence type="ECO:0000313" key="2">
    <source>
        <dbReference type="Proteomes" id="UP001217089"/>
    </source>
</evidence>
<organism evidence="1 2">
    <name type="scientific">Tegillarca granosa</name>
    <name type="common">Malaysian cockle</name>
    <name type="synonym">Anadara granosa</name>
    <dbReference type="NCBI Taxonomy" id="220873"/>
    <lineage>
        <taxon>Eukaryota</taxon>
        <taxon>Metazoa</taxon>
        <taxon>Spiralia</taxon>
        <taxon>Lophotrochozoa</taxon>
        <taxon>Mollusca</taxon>
        <taxon>Bivalvia</taxon>
        <taxon>Autobranchia</taxon>
        <taxon>Pteriomorphia</taxon>
        <taxon>Arcoida</taxon>
        <taxon>Arcoidea</taxon>
        <taxon>Arcidae</taxon>
        <taxon>Tegillarca</taxon>
    </lineage>
</organism>
<accession>A0ABQ9EX29</accession>
<evidence type="ECO:0000313" key="1">
    <source>
        <dbReference type="EMBL" id="KAJ8308172.1"/>
    </source>
</evidence>
<dbReference type="PANTHER" id="PTHR31749:SF3">
    <property type="entry name" value="KINETOCHORE-ASSOCIATED PROTEIN NSL1 HOMOLOG"/>
    <property type="match status" value="1"/>
</dbReference>
<proteinExistence type="predicted"/>